<reference evidence="2 3" key="1">
    <citation type="submission" date="2015-09" db="EMBL/GenBank/DDBJ databases">
        <title>Genome announcement of multiple Pseudomonas syringae strains.</title>
        <authorList>
            <person name="Thakur S."/>
            <person name="Wang P.W."/>
            <person name="Gong Y."/>
            <person name="Weir B.S."/>
            <person name="Guttman D.S."/>
        </authorList>
    </citation>
    <scope>NUCLEOTIDE SEQUENCE [LARGE SCALE GENOMIC DNA]</scope>
    <source>
        <strain evidence="2 3">ICMP3963</strain>
    </source>
</reference>
<dbReference type="PATRIC" id="fig|251703.9.peg.2303"/>
<comment type="caution">
    <text evidence="2">The sequence shown here is derived from an EMBL/GenBank/DDBJ whole genome shotgun (WGS) entry which is preliminary data.</text>
</comment>
<feature type="compositionally biased region" description="Polar residues" evidence="1">
    <location>
        <begin position="10"/>
        <end position="22"/>
    </location>
</feature>
<organism evidence="2 3">
    <name type="scientific">Pseudomonas syringae pv. viburni</name>
    <dbReference type="NCBI Taxonomy" id="251703"/>
    <lineage>
        <taxon>Bacteria</taxon>
        <taxon>Pseudomonadati</taxon>
        <taxon>Pseudomonadota</taxon>
        <taxon>Gammaproteobacteria</taxon>
        <taxon>Pseudomonadales</taxon>
        <taxon>Pseudomonadaceae</taxon>
        <taxon>Pseudomonas</taxon>
    </lineage>
</organism>
<protein>
    <submittedName>
        <fullName evidence="2">Integrase</fullName>
    </submittedName>
</protein>
<name>A0A0Q0EFM0_9PSED</name>
<dbReference type="Proteomes" id="UP000050317">
    <property type="component" value="Unassembled WGS sequence"/>
</dbReference>
<accession>A0A0Q0EFM0</accession>
<proteinExistence type="predicted"/>
<feature type="region of interest" description="Disordered" evidence="1">
    <location>
        <begin position="1"/>
        <end position="59"/>
    </location>
</feature>
<evidence type="ECO:0000313" key="2">
    <source>
        <dbReference type="EMBL" id="KPZ21742.1"/>
    </source>
</evidence>
<evidence type="ECO:0000256" key="1">
    <source>
        <dbReference type="SAM" id="MobiDB-lite"/>
    </source>
</evidence>
<gene>
    <name evidence="2" type="ORF">ALO40_200111</name>
</gene>
<feature type="compositionally biased region" description="Basic and acidic residues" evidence="1">
    <location>
        <begin position="30"/>
        <end position="49"/>
    </location>
</feature>
<dbReference type="AlphaFoldDB" id="A0A0Q0EFM0"/>
<dbReference type="RefSeq" id="WP_032674452.1">
    <property type="nucleotide sequence ID" value="NZ_JYHK01000089.1"/>
</dbReference>
<sequence>MKNSDDESPTPKQIRNRNSTVGPLTAEEIQSLREEMQRDGQLMKKELERRGKKKWNGYA</sequence>
<feature type="compositionally biased region" description="Basic residues" evidence="1">
    <location>
        <begin position="50"/>
        <end position="59"/>
    </location>
</feature>
<evidence type="ECO:0000313" key="3">
    <source>
        <dbReference type="Proteomes" id="UP000050317"/>
    </source>
</evidence>
<dbReference type="EMBL" id="LJRR01000094">
    <property type="protein sequence ID" value="KPZ21742.1"/>
    <property type="molecule type" value="Genomic_DNA"/>
</dbReference>